<evidence type="ECO:0000313" key="1">
    <source>
        <dbReference type="EMBL" id="ORJ23738.1"/>
    </source>
</evidence>
<keyword evidence="2" id="KW-1185">Reference proteome</keyword>
<protein>
    <submittedName>
        <fullName evidence="1">Uncharacterized protein</fullName>
    </submittedName>
</protein>
<dbReference type="EMBL" id="MRWE01000044">
    <property type="protein sequence ID" value="ORJ23738.1"/>
    <property type="molecule type" value="Genomic_DNA"/>
</dbReference>
<accession>A0A1X0WAC2</accession>
<reference evidence="1 2" key="1">
    <citation type="journal article" date="2017" name="Int. J. Syst. Evol. Microbiol.">
        <title>Rouxiella badensis sp. nov. and Rouxiella silvae sp. nov. isolated from peat bog soil in Germany and emendation of the genus description.</title>
        <authorList>
            <person name="Le Fleche-Mateos A."/>
            <person name="Kugler J.H."/>
            <person name="Hansen S.H."/>
            <person name="Syldatk C."/>
            <person name="Hausmann R."/>
            <person name="Lomprez F."/>
            <person name="Vandenbogaert M."/>
            <person name="Manuguerra J.C."/>
            <person name="Grimont P.A."/>
        </authorList>
    </citation>
    <scope>NUCLEOTIDE SEQUENCE [LARGE SCALE GENOMIC DNA]</scope>
    <source>
        <strain evidence="1 2">DSM 100043</strain>
    </source>
</reference>
<dbReference type="Proteomes" id="UP000192536">
    <property type="component" value="Unassembled WGS sequence"/>
</dbReference>
<sequence>MSIQLSENLIDSGLIGIFSLIMESQSRSVYVSQNFTEEFKIEAVKQINKQGYLFLRLRYDSAFPPIAITQRSILTKNPNLSRAEW</sequence>
<dbReference type="AlphaFoldDB" id="A0A1X0WAC2"/>
<organism evidence="1 2">
    <name type="scientific">Rouxiella badensis</name>
    <dbReference type="NCBI Taxonomy" id="1646377"/>
    <lineage>
        <taxon>Bacteria</taxon>
        <taxon>Pseudomonadati</taxon>
        <taxon>Pseudomonadota</taxon>
        <taxon>Gammaproteobacteria</taxon>
        <taxon>Enterobacterales</taxon>
        <taxon>Yersiniaceae</taxon>
        <taxon>Rouxiella</taxon>
    </lineage>
</organism>
<evidence type="ECO:0000313" key="2">
    <source>
        <dbReference type="Proteomes" id="UP000192536"/>
    </source>
</evidence>
<comment type="caution">
    <text evidence="1">The sequence shown here is derived from an EMBL/GenBank/DDBJ whole genome shotgun (WGS) entry which is preliminary data.</text>
</comment>
<dbReference type="STRING" id="1646377.BS640_19995"/>
<gene>
    <name evidence="1" type="ORF">BS640_19995</name>
</gene>
<proteinExistence type="predicted"/>
<name>A0A1X0WAC2_9GAMM</name>